<dbReference type="EMBL" id="FOAS01000021">
    <property type="protein sequence ID" value="SEL76944.1"/>
    <property type="molecule type" value="Genomic_DNA"/>
</dbReference>
<gene>
    <name evidence="4" type="ORF">SAMN05216214_12115</name>
</gene>
<dbReference type="NCBIfam" id="TIGR00377">
    <property type="entry name" value="ant_ant_sig"/>
    <property type="match status" value="1"/>
</dbReference>
<feature type="domain" description="STAS" evidence="3">
    <location>
        <begin position="1"/>
        <end position="94"/>
    </location>
</feature>
<dbReference type="PROSITE" id="PS50801">
    <property type="entry name" value="STAS"/>
    <property type="match status" value="1"/>
</dbReference>
<dbReference type="PANTHER" id="PTHR33495">
    <property type="entry name" value="ANTI-SIGMA FACTOR ANTAGONIST TM_1081-RELATED-RELATED"/>
    <property type="match status" value="1"/>
</dbReference>
<keyword evidence="5" id="KW-1185">Reference proteome</keyword>
<dbReference type="Pfam" id="PF01740">
    <property type="entry name" value="STAS"/>
    <property type="match status" value="1"/>
</dbReference>
<dbReference type="Proteomes" id="UP000185766">
    <property type="component" value="Unassembled WGS sequence"/>
</dbReference>
<dbReference type="RefSeq" id="WP_071871764.1">
    <property type="nucleotide sequence ID" value="NZ_FOAS01000021.1"/>
</dbReference>
<proteinExistence type="inferred from homology"/>
<evidence type="ECO:0000256" key="2">
    <source>
        <dbReference type="RuleBase" id="RU003749"/>
    </source>
</evidence>
<dbReference type="AlphaFoldDB" id="A0A1H7SY88"/>
<reference evidence="4 5" key="1">
    <citation type="submission" date="2016-10" db="EMBL/GenBank/DDBJ databases">
        <authorList>
            <person name="de Groot N.N."/>
        </authorList>
    </citation>
    <scope>NUCLEOTIDE SEQUENCE [LARGE SCALE GENOMIC DNA]</scope>
    <source>
        <strain evidence="4 5">JCM 19513</strain>
    </source>
</reference>
<evidence type="ECO:0000256" key="1">
    <source>
        <dbReference type="ARBA" id="ARBA00009013"/>
    </source>
</evidence>
<comment type="similarity">
    <text evidence="1 2">Belongs to the anti-sigma-factor antagonist family.</text>
</comment>
<dbReference type="PANTHER" id="PTHR33495:SF15">
    <property type="entry name" value="STAS DOMAIN-CONTAINING PROTEIN"/>
    <property type="match status" value="1"/>
</dbReference>
<dbReference type="InterPro" id="IPR036513">
    <property type="entry name" value="STAS_dom_sf"/>
</dbReference>
<dbReference type="InterPro" id="IPR002645">
    <property type="entry name" value="STAS_dom"/>
</dbReference>
<dbReference type="OrthoDB" id="278639at2"/>
<organism evidence="4 5">
    <name type="scientific">Atopomonas hussainii</name>
    <dbReference type="NCBI Taxonomy" id="1429083"/>
    <lineage>
        <taxon>Bacteria</taxon>
        <taxon>Pseudomonadati</taxon>
        <taxon>Pseudomonadota</taxon>
        <taxon>Gammaproteobacteria</taxon>
        <taxon>Pseudomonadales</taxon>
        <taxon>Pseudomonadaceae</taxon>
        <taxon>Atopomonas</taxon>
    </lineage>
</organism>
<evidence type="ECO:0000259" key="3">
    <source>
        <dbReference type="PROSITE" id="PS50801"/>
    </source>
</evidence>
<dbReference type="CDD" id="cd07043">
    <property type="entry name" value="STAS_anti-anti-sigma_factors"/>
    <property type="match status" value="1"/>
</dbReference>
<dbReference type="STRING" id="1429083.GCA_001885685_02550"/>
<name>A0A1H7SY88_9GAMM</name>
<protein>
    <recommendedName>
        <fullName evidence="2">Anti-sigma factor antagonist</fullName>
    </recommendedName>
</protein>
<dbReference type="InterPro" id="IPR003658">
    <property type="entry name" value="Anti-sigma_ant"/>
</dbReference>
<evidence type="ECO:0000313" key="5">
    <source>
        <dbReference type="Proteomes" id="UP000185766"/>
    </source>
</evidence>
<sequence>MSSDFVVRPQSRFDFNCYRAFRDAYEPALESKEVKRILVDLKEVQYMDSAALGILLLLRDRAKAASKEVELVNTSGAVREVLEIANFPKVFKIS</sequence>
<dbReference type="SUPFAM" id="SSF52091">
    <property type="entry name" value="SpoIIaa-like"/>
    <property type="match status" value="1"/>
</dbReference>
<dbReference type="GO" id="GO:0043856">
    <property type="term" value="F:anti-sigma factor antagonist activity"/>
    <property type="evidence" value="ECO:0007669"/>
    <property type="project" value="InterPro"/>
</dbReference>
<evidence type="ECO:0000313" key="4">
    <source>
        <dbReference type="EMBL" id="SEL76944.1"/>
    </source>
</evidence>
<accession>A0A1H7SY88</accession>
<dbReference type="Gene3D" id="3.30.750.24">
    <property type="entry name" value="STAS domain"/>
    <property type="match status" value="1"/>
</dbReference>